<comment type="caution">
    <text evidence="2">The sequence shown here is derived from an EMBL/GenBank/DDBJ whole genome shotgun (WGS) entry which is preliminary data.</text>
</comment>
<dbReference type="Proteomes" id="UP000032120">
    <property type="component" value="Unassembled WGS sequence"/>
</dbReference>
<dbReference type="AlphaFoldDB" id="A0A0D0IM18"/>
<organism evidence="2 3">
    <name type="scientific">Leucobacter komagatae</name>
    <dbReference type="NCBI Taxonomy" id="55969"/>
    <lineage>
        <taxon>Bacteria</taxon>
        <taxon>Bacillati</taxon>
        <taxon>Actinomycetota</taxon>
        <taxon>Actinomycetes</taxon>
        <taxon>Micrococcales</taxon>
        <taxon>Microbacteriaceae</taxon>
        <taxon>Leucobacter</taxon>
    </lineage>
</organism>
<keyword evidence="3" id="KW-1185">Reference proteome</keyword>
<gene>
    <name evidence="2" type="ORF">SD72_10100</name>
</gene>
<protein>
    <submittedName>
        <fullName evidence="2">Uncharacterized protein</fullName>
    </submittedName>
</protein>
<evidence type="ECO:0000256" key="1">
    <source>
        <dbReference type="SAM" id="MobiDB-lite"/>
    </source>
</evidence>
<dbReference type="EMBL" id="JXSQ01000013">
    <property type="protein sequence ID" value="KIP52207.1"/>
    <property type="molecule type" value="Genomic_DNA"/>
</dbReference>
<evidence type="ECO:0000313" key="2">
    <source>
        <dbReference type="EMBL" id="KIP52207.1"/>
    </source>
</evidence>
<sequence>MLSPQLWRNDNNCQLGAGRGRMPGPGGREGRDRAGPAGWDGEDVWQGRPGGTVGCYSLA</sequence>
<reference evidence="2 3" key="1">
    <citation type="submission" date="2015-01" db="EMBL/GenBank/DDBJ databases">
        <title>Draft genome sequence of Leucobacter komagatae strain VKM ST2845.</title>
        <authorList>
            <person name="Karlyshev A.V."/>
            <person name="Kudryashova E.B."/>
        </authorList>
    </citation>
    <scope>NUCLEOTIDE SEQUENCE [LARGE SCALE GENOMIC DNA]</scope>
    <source>
        <strain evidence="2 3">VKM ST2845</strain>
    </source>
</reference>
<feature type="compositionally biased region" description="Polar residues" evidence="1">
    <location>
        <begin position="1"/>
        <end position="14"/>
    </location>
</feature>
<name>A0A0D0IM18_9MICO</name>
<proteinExistence type="predicted"/>
<accession>A0A0D0IM18</accession>
<feature type="compositionally biased region" description="Gly residues" evidence="1">
    <location>
        <begin position="17"/>
        <end position="27"/>
    </location>
</feature>
<evidence type="ECO:0000313" key="3">
    <source>
        <dbReference type="Proteomes" id="UP000032120"/>
    </source>
</evidence>
<feature type="region of interest" description="Disordered" evidence="1">
    <location>
        <begin position="1"/>
        <end position="59"/>
    </location>
</feature>